<dbReference type="PANTHER" id="PTHR35122">
    <property type="entry name" value="OSJNBA0093F12.14 PROTEIN"/>
    <property type="match status" value="1"/>
</dbReference>
<evidence type="ECO:0000313" key="3">
    <source>
        <dbReference type="Proteomes" id="UP000059680"/>
    </source>
</evidence>
<gene>
    <name evidence="2" type="ordered locus">Os06g0114400</name>
    <name evidence="2" type="ORF">OSNPB_060114400</name>
</gene>
<proteinExistence type="evidence at protein level"/>
<reference evidence="3" key="1">
    <citation type="journal article" date="2005" name="Nature">
        <title>The map-based sequence of the rice genome.</title>
        <authorList>
            <consortium name="International rice genome sequencing project (IRGSP)"/>
            <person name="Matsumoto T."/>
            <person name="Wu J."/>
            <person name="Kanamori H."/>
            <person name="Katayose Y."/>
            <person name="Fujisawa M."/>
            <person name="Namiki N."/>
            <person name="Mizuno H."/>
            <person name="Yamamoto K."/>
            <person name="Antonio B.A."/>
            <person name="Baba T."/>
            <person name="Sakata K."/>
            <person name="Nagamura Y."/>
            <person name="Aoki H."/>
            <person name="Arikawa K."/>
            <person name="Arita K."/>
            <person name="Bito T."/>
            <person name="Chiden Y."/>
            <person name="Fujitsuka N."/>
            <person name="Fukunaka R."/>
            <person name="Hamada M."/>
            <person name="Harada C."/>
            <person name="Hayashi A."/>
            <person name="Hijishita S."/>
            <person name="Honda M."/>
            <person name="Hosokawa S."/>
            <person name="Ichikawa Y."/>
            <person name="Idonuma A."/>
            <person name="Iijima M."/>
            <person name="Ikeda M."/>
            <person name="Ikeno M."/>
            <person name="Ito K."/>
            <person name="Ito S."/>
            <person name="Ito T."/>
            <person name="Ito Y."/>
            <person name="Ito Y."/>
            <person name="Iwabuchi A."/>
            <person name="Kamiya K."/>
            <person name="Karasawa W."/>
            <person name="Kurita K."/>
            <person name="Katagiri S."/>
            <person name="Kikuta A."/>
            <person name="Kobayashi H."/>
            <person name="Kobayashi N."/>
            <person name="Machita K."/>
            <person name="Maehara T."/>
            <person name="Masukawa M."/>
            <person name="Mizubayashi T."/>
            <person name="Mukai Y."/>
            <person name="Nagasaki H."/>
            <person name="Nagata Y."/>
            <person name="Naito S."/>
            <person name="Nakashima M."/>
            <person name="Nakama Y."/>
            <person name="Nakamichi Y."/>
            <person name="Nakamura M."/>
            <person name="Meguro A."/>
            <person name="Negishi M."/>
            <person name="Ohta I."/>
            <person name="Ohta T."/>
            <person name="Okamoto M."/>
            <person name="Ono N."/>
            <person name="Saji S."/>
            <person name="Sakaguchi M."/>
            <person name="Sakai K."/>
            <person name="Shibata M."/>
            <person name="Shimokawa T."/>
            <person name="Song J."/>
            <person name="Takazaki Y."/>
            <person name="Terasawa K."/>
            <person name="Tsugane M."/>
            <person name="Tsuji K."/>
            <person name="Ueda S."/>
            <person name="Waki K."/>
            <person name="Yamagata H."/>
            <person name="Yamamoto M."/>
            <person name="Yamamoto S."/>
            <person name="Yamane H."/>
            <person name="Yoshiki S."/>
            <person name="Yoshihara R."/>
            <person name="Yukawa K."/>
            <person name="Zhong H."/>
            <person name="Yano M."/>
            <person name="Yuan Q."/>
            <person name="Ouyang S."/>
            <person name="Liu J."/>
            <person name="Jones K.M."/>
            <person name="Gansberger K."/>
            <person name="Moffat K."/>
            <person name="Hill J."/>
            <person name="Bera J."/>
            <person name="Fadrosh D."/>
            <person name="Jin S."/>
            <person name="Johri S."/>
            <person name="Kim M."/>
            <person name="Overton L."/>
            <person name="Reardon M."/>
            <person name="Tsitrin T."/>
            <person name="Vuong H."/>
            <person name="Weaver B."/>
            <person name="Ciecko A."/>
            <person name="Tallon L."/>
            <person name="Jackson J."/>
            <person name="Pai G."/>
            <person name="Aken S.V."/>
            <person name="Utterback T."/>
            <person name="Reidmuller S."/>
            <person name="Feldblyum T."/>
            <person name="Hsiao J."/>
            <person name="Zismann V."/>
            <person name="Iobst S."/>
            <person name="de Vazeille A.R."/>
            <person name="Buell C.R."/>
            <person name="Ying K."/>
            <person name="Li Y."/>
            <person name="Lu T."/>
            <person name="Huang Y."/>
            <person name="Zhao Q."/>
            <person name="Feng Q."/>
            <person name="Zhang L."/>
            <person name="Zhu J."/>
            <person name="Weng Q."/>
            <person name="Mu J."/>
            <person name="Lu Y."/>
            <person name="Fan D."/>
            <person name="Liu Y."/>
            <person name="Guan J."/>
            <person name="Zhang Y."/>
            <person name="Yu S."/>
            <person name="Liu X."/>
            <person name="Zhang Y."/>
            <person name="Hong G."/>
            <person name="Han B."/>
            <person name="Choisne N."/>
            <person name="Demange N."/>
            <person name="Orjeda G."/>
            <person name="Samain S."/>
            <person name="Cattolico L."/>
            <person name="Pelletier E."/>
            <person name="Couloux A."/>
            <person name="Segurens B."/>
            <person name="Wincker P."/>
            <person name="D'Hont A."/>
            <person name="Scarpelli C."/>
            <person name="Weissenbach J."/>
            <person name="Salanoubat M."/>
            <person name="Quetier F."/>
            <person name="Yu Y."/>
            <person name="Kim H.R."/>
            <person name="Rambo T."/>
            <person name="Currie J."/>
            <person name="Collura K."/>
            <person name="Luo M."/>
            <person name="Yang T."/>
            <person name="Ammiraju J.S.S."/>
            <person name="Engler F."/>
            <person name="Soderlund C."/>
            <person name="Wing R.A."/>
            <person name="Palmer L.E."/>
            <person name="de la Bastide M."/>
            <person name="Spiegel L."/>
            <person name="Nascimento L."/>
            <person name="Zutavern T."/>
            <person name="O'Shaughnessy A."/>
            <person name="Dike S."/>
            <person name="Dedhia N."/>
            <person name="Preston R."/>
            <person name="Balija V."/>
            <person name="McCombie W.R."/>
            <person name="Chow T."/>
            <person name="Chen H."/>
            <person name="Chung M."/>
            <person name="Chen C."/>
            <person name="Shaw J."/>
            <person name="Wu H."/>
            <person name="Hsiao K."/>
            <person name="Chao Y."/>
            <person name="Chu M."/>
            <person name="Cheng C."/>
            <person name="Hour A."/>
            <person name="Lee P."/>
            <person name="Lin S."/>
            <person name="Lin Y."/>
            <person name="Liou J."/>
            <person name="Liu S."/>
            <person name="Hsing Y."/>
            <person name="Raghuvanshi S."/>
            <person name="Mohanty A."/>
            <person name="Bharti A.K."/>
            <person name="Gaur A."/>
            <person name="Gupta V."/>
            <person name="Kumar D."/>
            <person name="Ravi V."/>
            <person name="Vij S."/>
            <person name="Kapur A."/>
            <person name="Khurana P."/>
            <person name="Khurana P."/>
            <person name="Khurana J.P."/>
            <person name="Tyagi A.K."/>
            <person name="Gaikwad K."/>
            <person name="Singh A."/>
            <person name="Dalal V."/>
            <person name="Srivastava S."/>
            <person name="Dixit A."/>
            <person name="Pal A.K."/>
            <person name="Ghazi I.A."/>
            <person name="Yadav M."/>
            <person name="Pandit A."/>
            <person name="Bhargava A."/>
            <person name="Sureshbabu K."/>
            <person name="Batra K."/>
            <person name="Sharma T.R."/>
            <person name="Mohapatra T."/>
            <person name="Singh N.K."/>
            <person name="Messing J."/>
            <person name="Nelson A.B."/>
            <person name="Fuks G."/>
            <person name="Kavchok S."/>
            <person name="Keizer G."/>
            <person name="Linton E."/>
            <person name="Llaca V."/>
            <person name="Song R."/>
            <person name="Tanyolac B."/>
            <person name="Young S."/>
            <person name="Ho-Il K."/>
            <person name="Hahn J.H."/>
            <person name="Sangsakoo G."/>
            <person name="Vanavichit A."/>
            <person name="de Mattos Luiz.A.T."/>
            <person name="Zimmer P.D."/>
            <person name="Malone G."/>
            <person name="Dellagostin O."/>
            <person name="de Oliveira A.C."/>
            <person name="Bevan M."/>
            <person name="Bancroft I."/>
            <person name="Minx P."/>
            <person name="Cordum H."/>
            <person name="Wilson R."/>
            <person name="Cheng Z."/>
            <person name="Jin W."/>
            <person name="Jiang J."/>
            <person name="Leong S.A."/>
            <person name="Iwama H."/>
            <person name="Gojobori T."/>
            <person name="Itoh T."/>
            <person name="Niimura Y."/>
            <person name="Fujii Y."/>
            <person name="Habara T."/>
            <person name="Sakai H."/>
            <person name="Sato Y."/>
            <person name="Wilson G."/>
            <person name="Kumar K."/>
            <person name="McCouch S."/>
            <person name="Juretic N."/>
            <person name="Hoen D."/>
            <person name="Wright S."/>
            <person name="Bruskiewich R."/>
            <person name="Bureau T."/>
            <person name="Miyao A."/>
            <person name="Hirochika H."/>
            <person name="Nishikawa T."/>
            <person name="Kadowaki K."/>
            <person name="Sugiura M."/>
            <person name="Burr B."/>
            <person name="Sasaki T."/>
        </authorList>
    </citation>
    <scope>NUCLEOTIDE SEQUENCE [LARGE SCALE GENOMIC DNA]</scope>
    <source>
        <strain evidence="3">cv. Nipponbare</strain>
    </source>
</reference>
<evidence type="ECO:0000256" key="1">
    <source>
        <dbReference type="SAM" id="MobiDB-lite"/>
    </source>
</evidence>
<sequence>NSLLCLSVHLLPAADDTIASSVGVAVALLFGCSAQWPLEHCLLLPPPPVAGWPDRLASLFLPPADQAHQNYSISAQAQPEEEQKAIHDGGGAAGAQVEAALNRKNVEVHPEEETVEDAWVPDHETGQPSSPRRAGAPPDPARGPRSARTPRTPRRRRRRRWPRSGHPPWRRTAPRPRPRTRASRGRSPWPCKRRRPGRRGTRRRAPARRRARRERGRARRARHGRRGGGRGRAWPRGRARPARPRRAPRPRP</sequence>
<dbReference type="InterPro" id="IPR039291">
    <property type="entry name" value="At5g17165-like"/>
</dbReference>
<protein>
    <submittedName>
        <fullName evidence="2">Os06g0114400 protein</fullName>
    </submittedName>
</protein>
<reference evidence="2 3" key="2">
    <citation type="journal article" date="2013" name="Plant Cell Physiol.">
        <title>Rice Annotation Project Database (RAP-DB): an integrative and interactive database for rice genomics.</title>
        <authorList>
            <person name="Sakai H."/>
            <person name="Lee S.S."/>
            <person name="Tanaka T."/>
            <person name="Numa H."/>
            <person name="Kim J."/>
            <person name="Kawahara Y."/>
            <person name="Wakimoto H."/>
            <person name="Yang C.C."/>
            <person name="Iwamoto M."/>
            <person name="Abe T."/>
            <person name="Yamada Y."/>
            <person name="Muto A."/>
            <person name="Inokuchi H."/>
            <person name="Ikemura T."/>
            <person name="Matsumoto T."/>
            <person name="Sasaki T."/>
            <person name="Itoh T."/>
        </authorList>
    </citation>
    <scope>NUCLEOTIDE SEQUENCE [LARGE SCALE GENOMIC DNA]</scope>
    <source>
        <strain evidence="3">cv. Nipponbare</strain>
    </source>
</reference>
<reference evidence="2 3" key="3">
    <citation type="journal article" date="2013" name="Rice">
        <title>Improvement of the Oryza sativa Nipponbare reference genome using next generation sequence and optical map data.</title>
        <authorList>
            <person name="Kawahara Y."/>
            <person name="de la Bastide M."/>
            <person name="Hamilton J.P."/>
            <person name="Kanamori H."/>
            <person name="McCombie W.R."/>
            <person name="Ouyang S."/>
            <person name="Schwartz D.C."/>
            <person name="Tanaka T."/>
            <person name="Wu J."/>
            <person name="Zhou S."/>
            <person name="Childs K.L."/>
            <person name="Davidson R.M."/>
            <person name="Lin H."/>
            <person name="Quesada-Ocampo L."/>
            <person name="Vaillancourt B."/>
            <person name="Sakai H."/>
            <person name="Lee S.S."/>
            <person name="Kim J."/>
            <person name="Numa H."/>
            <person name="Itoh T."/>
            <person name="Buell C.R."/>
            <person name="Matsumoto T."/>
        </authorList>
    </citation>
    <scope>NUCLEOTIDE SEQUENCE [LARGE SCALE GENOMIC DNA]</scope>
    <source>
        <strain evidence="3">cv. Nipponbare</strain>
    </source>
</reference>
<dbReference type="InParanoid" id="A0A0P0WS91"/>
<accession>A0A0P0WS91</accession>
<evidence type="ECO:0007829" key="4">
    <source>
        <dbReference type="PeptideAtlas" id="A0A0P0WS91"/>
    </source>
</evidence>
<organism evidence="2 3">
    <name type="scientific">Oryza sativa subsp. japonica</name>
    <name type="common">Rice</name>
    <dbReference type="NCBI Taxonomy" id="39947"/>
    <lineage>
        <taxon>Eukaryota</taxon>
        <taxon>Viridiplantae</taxon>
        <taxon>Streptophyta</taxon>
        <taxon>Embryophyta</taxon>
        <taxon>Tracheophyta</taxon>
        <taxon>Spermatophyta</taxon>
        <taxon>Magnoliopsida</taxon>
        <taxon>Liliopsida</taxon>
        <taxon>Poales</taxon>
        <taxon>Poaceae</taxon>
        <taxon>BOP clade</taxon>
        <taxon>Oryzoideae</taxon>
        <taxon>Oryzeae</taxon>
        <taxon>Oryzinae</taxon>
        <taxon>Oryza</taxon>
        <taxon>Oryza sativa</taxon>
    </lineage>
</organism>
<dbReference type="Gramene" id="Os06t0114400-00">
    <property type="protein sequence ID" value="Os06t0114400-00"/>
    <property type="gene ID" value="Os06g0114400"/>
</dbReference>
<dbReference type="EMBL" id="AP014962">
    <property type="protein sequence ID" value="BAS95826.1"/>
    <property type="molecule type" value="Genomic_DNA"/>
</dbReference>
<dbReference type="Proteomes" id="UP000059680">
    <property type="component" value="Chromosome 6"/>
</dbReference>
<keyword evidence="3" id="KW-1185">Reference proteome</keyword>
<dbReference type="PaxDb" id="39947-A0A0P0WS91"/>
<dbReference type="PANTHER" id="PTHR35122:SF1">
    <property type="entry name" value="OS03G0627000 PROTEIN"/>
    <property type="match status" value="1"/>
</dbReference>
<keyword evidence="4" id="KW-1267">Proteomics identification</keyword>
<feature type="compositionally biased region" description="Basic residues" evidence="1">
    <location>
        <begin position="151"/>
        <end position="184"/>
    </location>
</feature>
<feature type="region of interest" description="Disordered" evidence="1">
    <location>
        <begin position="74"/>
        <end position="94"/>
    </location>
</feature>
<feature type="non-terminal residue" evidence="2">
    <location>
        <position position="252"/>
    </location>
</feature>
<name>A0A0P0WS91_ORYSJ</name>
<evidence type="ECO:0000313" key="2">
    <source>
        <dbReference type="EMBL" id="BAS95826.1"/>
    </source>
</evidence>
<feature type="region of interest" description="Disordered" evidence="1">
    <location>
        <begin position="106"/>
        <end position="252"/>
    </location>
</feature>
<dbReference type="AlphaFoldDB" id="A0A0P0WS91"/>
<feature type="compositionally biased region" description="Basic residues" evidence="1">
    <location>
        <begin position="191"/>
        <end position="252"/>
    </location>
</feature>